<dbReference type="CDD" id="cd01821">
    <property type="entry name" value="Rhamnogalacturan_acetylesterase_like"/>
    <property type="match status" value="1"/>
</dbReference>
<keyword evidence="2" id="KW-0378">Hydrolase</keyword>
<dbReference type="Gene3D" id="3.40.50.1110">
    <property type="entry name" value="SGNH hydrolase"/>
    <property type="match status" value="1"/>
</dbReference>
<proteinExistence type="inferred from homology"/>
<reference evidence="4" key="1">
    <citation type="journal article" date="2021" name="PeerJ">
        <title>Extensive microbial diversity within the chicken gut microbiome revealed by metagenomics and culture.</title>
        <authorList>
            <person name="Gilroy R."/>
            <person name="Ravi A."/>
            <person name="Getino M."/>
            <person name="Pursley I."/>
            <person name="Horton D.L."/>
            <person name="Alikhan N.F."/>
            <person name="Baker D."/>
            <person name="Gharbi K."/>
            <person name="Hall N."/>
            <person name="Watson M."/>
            <person name="Adriaenssens E.M."/>
            <person name="Foster-Nyarko E."/>
            <person name="Jarju S."/>
            <person name="Secka A."/>
            <person name="Antonio M."/>
            <person name="Oren A."/>
            <person name="Chaudhuri R.R."/>
            <person name="La Ragione R."/>
            <person name="Hildebrand F."/>
            <person name="Pallen M.J."/>
        </authorList>
    </citation>
    <scope>NUCLEOTIDE SEQUENCE</scope>
    <source>
        <strain evidence="4">ChiSxjej3B15-24422</strain>
    </source>
</reference>
<dbReference type="AlphaFoldDB" id="A0A9D1YQC8"/>
<evidence type="ECO:0000259" key="3">
    <source>
        <dbReference type="Pfam" id="PF13472"/>
    </source>
</evidence>
<sequence>MTGMRFLFGTGGKNADARHIAGEKTEITVTQPLLYTPQRGWGFVTEENRREQESLRLPELNSGFEPVWWYQDEEIARLEMGEDGCRNEDDGVRQECGGRNLPVLFKADVKEEGNYRVRATFTACGKEEEEILLFLGRRHLAWKGRLRGGQRQSVEALVNVSAIVPRGKTEAYPDTTVDAALAGRGAALTELAIEPVTCPTLYIGGDSTVTDQSADYPYAPGASYSGWGQMLSAFLKDGIAVSNHAHSGLTTESFREEGHYAILYDRLKAGDYVLLQFGHNDQKLDHLKAEEGYRENLDRYLSEIRKKGAYPILVTPIARNTWKGLDGTYNDLLADYAEAVKRLGRERKVPVIDLHAAGKAFVMIRGLEEAKSWFFPNDFTHTNDYGAYQAAGWVAQGLAGLSGKTGLDGEPEEADAQSAAAFEKLSSLADTGGFGYWKPGNDCHVLQCPERMRGKNAPAAQEELFSDLERPEEPLKRAEALPMMIQALKFFPTNVYNDMFEDVIGHEWYAGAVECAWQNGLIPPEMAEGGRFLPEKEIMLAELLAMLMNGFRGRMHTEEKELPGLEQVPAFAKRAVRESAALGLIDGTGDLNGPVKRGDAALLIRRLAL</sequence>
<dbReference type="PANTHER" id="PTHR43695">
    <property type="entry name" value="PUTATIVE (AFU_ORTHOLOGUE AFUA_2G17250)-RELATED"/>
    <property type="match status" value="1"/>
</dbReference>
<evidence type="ECO:0000256" key="2">
    <source>
        <dbReference type="ARBA" id="ARBA00022801"/>
    </source>
</evidence>
<dbReference type="SUPFAM" id="SSF52266">
    <property type="entry name" value="SGNH hydrolase"/>
    <property type="match status" value="1"/>
</dbReference>
<dbReference type="EMBL" id="DXDD01000122">
    <property type="protein sequence ID" value="HIY60943.1"/>
    <property type="molecule type" value="Genomic_DNA"/>
</dbReference>
<dbReference type="Proteomes" id="UP000824007">
    <property type="component" value="Unassembled WGS sequence"/>
</dbReference>
<dbReference type="InterPro" id="IPR037459">
    <property type="entry name" value="RhgT-like"/>
</dbReference>
<comment type="caution">
    <text evidence="4">The sequence shown here is derived from an EMBL/GenBank/DDBJ whole genome shotgun (WGS) entry which is preliminary data.</text>
</comment>
<protein>
    <submittedName>
        <fullName evidence="4">Rhamnogalacturonan acetylesterase</fullName>
    </submittedName>
</protein>
<dbReference type="InterPro" id="IPR036514">
    <property type="entry name" value="SGNH_hydro_sf"/>
</dbReference>
<name>A0A9D1YQC8_9FIRM</name>
<evidence type="ECO:0000313" key="4">
    <source>
        <dbReference type="EMBL" id="HIY60943.1"/>
    </source>
</evidence>
<accession>A0A9D1YQC8</accession>
<reference evidence="4" key="2">
    <citation type="submission" date="2021-04" db="EMBL/GenBank/DDBJ databases">
        <authorList>
            <person name="Gilroy R."/>
        </authorList>
    </citation>
    <scope>NUCLEOTIDE SEQUENCE</scope>
    <source>
        <strain evidence="4">ChiSxjej3B15-24422</strain>
    </source>
</reference>
<feature type="domain" description="SGNH hydrolase-type esterase" evidence="3">
    <location>
        <begin position="205"/>
        <end position="386"/>
    </location>
</feature>
<comment type="similarity">
    <text evidence="1">Belongs to the 'GDSL' lipolytic enzyme family.</text>
</comment>
<dbReference type="PANTHER" id="PTHR43695:SF1">
    <property type="entry name" value="RHAMNOGALACTURONAN ACETYLESTERASE"/>
    <property type="match status" value="1"/>
</dbReference>
<evidence type="ECO:0000256" key="1">
    <source>
        <dbReference type="ARBA" id="ARBA00008668"/>
    </source>
</evidence>
<dbReference type="InterPro" id="IPR013830">
    <property type="entry name" value="SGNH_hydro"/>
</dbReference>
<dbReference type="GO" id="GO:0016787">
    <property type="term" value="F:hydrolase activity"/>
    <property type="evidence" value="ECO:0007669"/>
    <property type="project" value="UniProtKB-KW"/>
</dbReference>
<gene>
    <name evidence="4" type="ORF">H9831_09725</name>
</gene>
<evidence type="ECO:0000313" key="5">
    <source>
        <dbReference type="Proteomes" id="UP000824007"/>
    </source>
</evidence>
<organism evidence="4 5">
    <name type="scientific">Candidatus Eisenbergiella pullistercoris</name>
    <dbReference type="NCBI Taxonomy" id="2838555"/>
    <lineage>
        <taxon>Bacteria</taxon>
        <taxon>Bacillati</taxon>
        <taxon>Bacillota</taxon>
        <taxon>Clostridia</taxon>
        <taxon>Lachnospirales</taxon>
        <taxon>Lachnospiraceae</taxon>
        <taxon>Eisenbergiella</taxon>
    </lineage>
</organism>
<dbReference type="Pfam" id="PF13472">
    <property type="entry name" value="Lipase_GDSL_2"/>
    <property type="match status" value="1"/>
</dbReference>